<feature type="transmembrane region" description="Helical" evidence="1">
    <location>
        <begin position="20"/>
        <end position="44"/>
    </location>
</feature>
<keyword evidence="1" id="KW-0472">Membrane</keyword>
<keyword evidence="1" id="KW-1133">Transmembrane helix</keyword>
<dbReference type="RefSeq" id="WP_110855282.1">
    <property type="nucleotide sequence ID" value="NZ_QJSQ01000009.1"/>
</dbReference>
<dbReference type="OrthoDB" id="9033431at2"/>
<accession>A0A2V4TGC1</accession>
<organism evidence="2 3">
    <name type="scientific">Paraburkholderia silvatlantica</name>
    <dbReference type="NCBI Taxonomy" id="321895"/>
    <lineage>
        <taxon>Bacteria</taxon>
        <taxon>Pseudomonadati</taxon>
        <taxon>Pseudomonadota</taxon>
        <taxon>Betaproteobacteria</taxon>
        <taxon>Burkholderiales</taxon>
        <taxon>Burkholderiaceae</taxon>
        <taxon>Paraburkholderia</taxon>
    </lineage>
</organism>
<comment type="caution">
    <text evidence="2">The sequence shown here is derived from an EMBL/GenBank/DDBJ whole genome shotgun (WGS) entry which is preliminary data.</text>
</comment>
<keyword evidence="1" id="KW-0812">Transmembrane</keyword>
<name>A0A2V4TGC1_9BURK</name>
<dbReference type="AlphaFoldDB" id="A0A2V4TGC1"/>
<evidence type="ECO:0000313" key="2">
    <source>
        <dbReference type="EMBL" id="PYE22861.1"/>
    </source>
</evidence>
<evidence type="ECO:0000313" key="3">
    <source>
        <dbReference type="Proteomes" id="UP000247772"/>
    </source>
</evidence>
<proteinExistence type="predicted"/>
<reference evidence="2 3" key="1">
    <citation type="submission" date="2018-06" db="EMBL/GenBank/DDBJ databases">
        <title>Genomic Encyclopedia of Type Strains, Phase IV (KMG-V): Genome sequencing to study the core and pangenomes of soil and plant-associated prokaryotes.</title>
        <authorList>
            <person name="Whitman W."/>
        </authorList>
    </citation>
    <scope>NUCLEOTIDE SEQUENCE [LARGE SCALE GENOMIC DNA]</scope>
    <source>
        <strain evidence="2 3">SRCL-318</strain>
    </source>
</reference>
<sequence length="239" mass="26622">MANVVSFSMSSVVNQLDHWQTLFGSFIGGLMGVIGALIVAVMAVRRQRWVMASALLPDMQQLRAAHDSLEQALQSVEPPLGEWAKAQWRAERLVALRPVLSVLHDGVAVTQLSDLNGRLSAHLMLCRLRHKDLDTLLQQFTAMLNGSRAPMPAANVPQAMNLVRGSADRVQQAWDLSVEHATLAEYFMDRLIFNRWPNIWHRLRMRLWPNDLDRRSTHLLKTGAILGARLPGGTPGGQG</sequence>
<dbReference type="EMBL" id="QJSQ01000009">
    <property type="protein sequence ID" value="PYE22861.1"/>
    <property type="molecule type" value="Genomic_DNA"/>
</dbReference>
<protein>
    <submittedName>
        <fullName evidence="2">Uncharacterized protein</fullName>
    </submittedName>
</protein>
<gene>
    <name evidence="2" type="ORF">C7410_109157</name>
</gene>
<evidence type="ECO:0000256" key="1">
    <source>
        <dbReference type="SAM" id="Phobius"/>
    </source>
</evidence>
<dbReference type="Proteomes" id="UP000247772">
    <property type="component" value="Unassembled WGS sequence"/>
</dbReference>